<proteinExistence type="predicted"/>
<name>A0A317BJV3_9PLEO</name>
<evidence type="ECO:0000256" key="3">
    <source>
        <dbReference type="ARBA" id="ARBA00022692"/>
    </source>
</evidence>
<dbReference type="AlphaFoldDB" id="A0A317BJV3"/>
<accession>A0A317BJV3</accession>
<keyword evidence="4" id="KW-1133">Transmembrane helix</keyword>
<sequence>MSFLTKNRRTSPQDARDDDEFPAAQLGLLALVRVAEPIALTSILPYAWKLVSNFHIGTETNAPFFAGLLISAFSLAEACSGMYWGGVSDRIGRKPVVILGCIGTMSSLLLVGFAPNFWVALAGRIIGGALNGNIGVIQTMVGELVKRPEHEPKAYAVMPFVWSIGTIIGRK</sequence>
<evidence type="ECO:0000256" key="2">
    <source>
        <dbReference type="ARBA" id="ARBA00022448"/>
    </source>
</evidence>
<keyword evidence="2" id="KW-0813">Transport</keyword>
<dbReference type="InterPro" id="IPR036259">
    <property type="entry name" value="MFS_trans_sf"/>
</dbReference>
<comment type="caution">
    <text evidence="6">The sequence shown here is derived from an EMBL/GenBank/DDBJ whole genome shotgun (WGS) entry which is preliminary data.</text>
</comment>
<dbReference type="Proteomes" id="UP000245464">
    <property type="component" value="Chromosome 9"/>
</dbReference>
<dbReference type="EMBL" id="NQIK02000009">
    <property type="protein sequence ID" value="KAF7566443.1"/>
    <property type="molecule type" value="Genomic_DNA"/>
</dbReference>
<evidence type="ECO:0000256" key="4">
    <source>
        <dbReference type="ARBA" id="ARBA00022989"/>
    </source>
</evidence>
<dbReference type="GO" id="GO:0016020">
    <property type="term" value="C:membrane"/>
    <property type="evidence" value="ECO:0007669"/>
    <property type="project" value="UniProtKB-SubCell"/>
</dbReference>
<evidence type="ECO:0000256" key="5">
    <source>
        <dbReference type="ARBA" id="ARBA00023136"/>
    </source>
</evidence>
<evidence type="ECO:0000313" key="7">
    <source>
        <dbReference type="Proteomes" id="UP000245464"/>
    </source>
</evidence>
<dbReference type="PANTHER" id="PTHR23504">
    <property type="entry name" value="MAJOR FACILITATOR SUPERFAMILY DOMAIN-CONTAINING PROTEIN 10"/>
    <property type="match status" value="1"/>
</dbReference>
<dbReference type="PROSITE" id="PS50850">
    <property type="entry name" value="MFS"/>
    <property type="match status" value="1"/>
</dbReference>
<dbReference type="SUPFAM" id="SSF103473">
    <property type="entry name" value="MFS general substrate transporter"/>
    <property type="match status" value="1"/>
</dbReference>
<evidence type="ECO:0000313" key="6">
    <source>
        <dbReference type="EMBL" id="KAF7566443.1"/>
    </source>
</evidence>
<keyword evidence="5" id="KW-0472">Membrane</keyword>
<organism evidence="6 7">
    <name type="scientific">Pyrenophora tritici-repentis</name>
    <dbReference type="NCBI Taxonomy" id="45151"/>
    <lineage>
        <taxon>Eukaryota</taxon>
        <taxon>Fungi</taxon>
        <taxon>Dikarya</taxon>
        <taxon>Ascomycota</taxon>
        <taxon>Pezizomycotina</taxon>
        <taxon>Dothideomycetes</taxon>
        <taxon>Pleosporomycetidae</taxon>
        <taxon>Pleosporales</taxon>
        <taxon>Pleosporineae</taxon>
        <taxon>Pleosporaceae</taxon>
        <taxon>Pyrenophora</taxon>
    </lineage>
</organism>
<dbReference type="KEGG" id="ptrr:6346749"/>
<dbReference type="InterPro" id="IPR011701">
    <property type="entry name" value="MFS"/>
</dbReference>
<reference evidence="6" key="1">
    <citation type="journal article" date="2018" name="BMC Genomics">
        <title>Comparative genomics of the wheat fungal pathogen Pyrenophora tritici-repentis reveals chromosomal variations and genome plasticity.</title>
        <authorList>
            <person name="Moolhuijzen P."/>
            <person name="See P.T."/>
            <person name="Hane J.K."/>
            <person name="Shi G."/>
            <person name="Liu Z."/>
            <person name="Oliver R.P."/>
            <person name="Moffat C.S."/>
        </authorList>
    </citation>
    <scope>NUCLEOTIDE SEQUENCE [LARGE SCALE GENOMIC DNA]</scope>
    <source>
        <strain evidence="6">M4</strain>
    </source>
</reference>
<dbReference type="Gene3D" id="1.20.1250.20">
    <property type="entry name" value="MFS general substrate transporter like domains"/>
    <property type="match status" value="1"/>
</dbReference>
<comment type="subcellular location">
    <subcellularLocation>
        <location evidence="1">Membrane</location>
        <topology evidence="1">Multi-pass membrane protein</topology>
    </subcellularLocation>
</comment>
<dbReference type="RefSeq" id="XP_065959900.1">
    <property type="nucleotide sequence ID" value="XM_066109917.1"/>
</dbReference>
<evidence type="ECO:0000256" key="1">
    <source>
        <dbReference type="ARBA" id="ARBA00004141"/>
    </source>
</evidence>
<dbReference type="GO" id="GO:0022857">
    <property type="term" value="F:transmembrane transporter activity"/>
    <property type="evidence" value="ECO:0007669"/>
    <property type="project" value="InterPro"/>
</dbReference>
<dbReference type="PANTHER" id="PTHR23504:SF2">
    <property type="entry name" value="TRANSPORTER, PUTATIVE (AFU_ORTHOLOGUE AFUA_8G04150)-RELATED"/>
    <property type="match status" value="1"/>
</dbReference>
<dbReference type="InterPro" id="IPR020846">
    <property type="entry name" value="MFS_dom"/>
</dbReference>
<protein>
    <submittedName>
        <fullName evidence="6">AraJ, Arabinose efflux permease</fullName>
    </submittedName>
</protein>
<dbReference type="GeneID" id="6346749"/>
<gene>
    <name evidence="6" type="ORF">PtrM4_147630</name>
</gene>
<keyword evidence="3" id="KW-0812">Transmembrane</keyword>
<dbReference type="Pfam" id="PF07690">
    <property type="entry name" value="MFS_1"/>
    <property type="match status" value="1"/>
</dbReference>